<dbReference type="PANTHER" id="PTHR47027">
    <property type="entry name" value="REVERSE TRANSCRIPTASE DOMAIN-CONTAINING PROTEIN"/>
    <property type="match status" value="1"/>
</dbReference>
<organism evidence="3 4">
    <name type="scientific">Steinernema hermaphroditum</name>
    <dbReference type="NCBI Taxonomy" id="289476"/>
    <lineage>
        <taxon>Eukaryota</taxon>
        <taxon>Metazoa</taxon>
        <taxon>Ecdysozoa</taxon>
        <taxon>Nematoda</taxon>
        <taxon>Chromadorea</taxon>
        <taxon>Rhabditida</taxon>
        <taxon>Tylenchina</taxon>
        <taxon>Panagrolaimomorpha</taxon>
        <taxon>Strongyloidoidea</taxon>
        <taxon>Steinernematidae</taxon>
        <taxon>Steinernema</taxon>
    </lineage>
</organism>
<dbReference type="CDD" id="cd01650">
    <property type="entry name" value="RT_nLTR_like"/>
    <property type="match status" value="1"/>
</dbReference>
<protein>
    <recommendedName>
        <fullName evidence="2">Reverse transcriptase domain-containing protein</fullName>
    </recommendedName>
</protein>
<keyword evidence="4" id="KW-1185">Reference proteome</keyword>
<feature type="region of interest" description="Disordered" evidence="1">
    <location>
        <begin position="119"/>
        <end position="138"/>
    </location>
</feature>
<evidence type="ECO:0000259" key="2">
    <source>
        <dbReference type="PROSITE" id="PS50878"/>
    </source>
</evidence>
<dbReference type="Proteomes" id="UP001175271">
    <property type="component" value="Unassembled WGS sequence"/>
</dbReference>
<sequence>MFQPKEAGRLAIGTLNVRRLSSTDRLVELQQELRGINIDVLALTELRWRGTGCLDLSDSEFRFYHADDSQDVSGTGFLDSRRTQPFVEAFNKMTPRISKLDLKFGRQVLRLYAVYAPPTTSTSRGAEDDDEEDAEEDYESLLETLRSELGRTGCPLTGARRTSATALGSHNACSDHRLVRAIIQTPGREALHHEEKKPKERHRLNRDLYRMALNIAPPVSASPTTSSGYANLAKIIHEAAEFAREDVRREPRLSPNTEDLLKQRRVLKNRRSTATDRIAFTEFNKMVRREIRKDLVKHHQRLVEEAVESNRGLRTVRREAATGRRRLIRLRDNDGNVCTTTTDLQRTVKDFYETLYSSTVRVEFNEPESADECPVLLQSEVEEALRKMKNRTAPGIDNITVEMMKLGKDVLVPELTKLFNACLQTSSMPKKMGDSSTILLFKKDDPLDLQNYRPISLLSCVYKLLTKVLNQRIERVLDSEQPVEQAGFRKNFSTTDHLHAVNELVERSREYRLPLFILFVDYEKAFDSVETNAVWNAIQQQGVPAQIIKLLQKIYSEARSLINIADRLVPIEIRRGVRQGDTISPKLFTATLEHVFRQLQWDDVGININGSRLSNLRFADDVALIADNAQELQKMLDELDEASRRFGLKINARKTKMMTTEEATILLNGREIDQVEFFIYLGQEVRLLRDHSREISRRVQSGWNAFRQHKDFLTSRTVNMRWKRRLFNMCVLPAMLYGSETWSLTKSARKKLATAQRRMERRMIGVRLLDRRTNNWLRGVTKVMDITEAAMKRKWTYAWKMAHDDEMKWSRKIAEWRPPTRRPLGRPRTRWRDEFKKATRSHTWQTHARRMQLHQWLEMGSANCNNSDSE</sequence>
<dbReference type="InterPro" id="IPR036691">
    <property type="entry name" value="Endo/exonu/phosph_ase_sf"/>
</dbReference>
<feature type="domain" description="Reverse transcriptase" evidence="2">
    <location>
        <begin position="421"/>
        <end position="685"/>
    </location>
</feature>
<dbReference type="PROSITE" id="PS50878">
    <property type="entry name" value="RT_POL"/>
    <property type="match status" value="1"/>
</dbReference>
<gene>
    <name evidence="3" type="ORF">QR680_014205</name>
</gene>
<evidence type="ECO:0000313" key="4">
    <source>
        <dbReference type="Proteomes" id="UP001175271"/>
    </source>
</evidence>
<evidence type="ECO:0000313" key="3">
    <source>
        <dbReference type="EMBL" id="KAK0419552.1"/>
    </source>
</evidence>
<feature type="compositionally biased region" description="Acidic residues" evidence="1">
    <location>
        <begin position="127"/>
        <end position="138"/>
    </location>
</feature>
<comment type="caution">
    <text evidence="3">The sequence shown here is derived from an EMBL/GenBank/DDBJ whole genome shotgun (WGS) entry which is preliminary data.</text>
</comment>
<name>A0AA39M3H9_9BILA</name>
<reference evidence="3" key="1">
    <citation type="submission" date="2023-06" db="EMBL/GenBank/DDBJ databases">
        <title>Genomic analysis of the entomopathogenic nematode Steinernema hermaphroditum.</title>
        <authorList>
            <person name="Schwarz E.M."/>
            <person name="Heppert J.K."/>
            <person name="Baniya A."/>
            <person name="Schwartz H.T."/>
            <person name="Tan C.-H."/>
            <person name="Antoshechkin I."/>
            <person name="Sternberg P.W."/>
            <person name="Goodrich-Blair H."/>
            <person name="Dillman A.R."/>
        </authorList>
    </citation>
    <scope>NUCLEOTIDE SEQUENCE</scope>
    <source>
        <strain evidence="3">PS9179</strain>
        <tissue evidence="3">Whole animal</tissue>
    </source>
</reference>
<proteinExistence type="predicted"/>
<dbReference type="AlphaFoldDB" id="A0AA39M3H9"/>
<dbReference type="Gene3D" id="3.60.10.10">
    <property type="entry name" value="Endonuclease/exonuclease/phosphatase"/>
    <property type="match status" value="1"/>
</dbReference>
<dbReference type="EMBL" id="JAUCMV010000002">
    <property type="protein sequence ID" value="KAK0419552.1"/>
    <property type="molecule type" value="Genomic_DNA"/>
</dbReference>
<dbReference type="Gene3D" id="3.30.70.270">
    <property type="match status" value="1"/>
</dbReference>
<accession>A0AA39M3H9</accession>
<evidence type="ECO:0000256" key="1">
    <source>
        <dbReference type="SAM" id="MobiDB-lite"/>
    </source>
</evidence>
<dbReference type="InterPro" id="IPR000477">
    <property type="entry name" value="RT_dom"/>
</dbReference>
<dbReference type="SUPFAM" id="SSF56219">
    <property type="entry name" value="DNase I-like"/>
    <property type="match status" value="1"/>
</dbReference>
<dbReference type="InterPro" id="IPR043502">
    <property type="entry name" value="DNA/RNA_pol_sf"/>
</dbReference>
<dbReference type="InterPro" id="IPR043128">
    <property type="entry name" value="Rev_trsase/Diguanyl_cyclase"/>
</dbReference>
<dbReference type="Pfam" id="PF00078">
    <property type="entry name" value="RVT_1"/>
    <property type="match status" value="1"/>
</dbReference>
<dbReference type="PANTHER" id="PTHR47027:SF20">
    <property type="entry name" value="REVERSE TRANSCRIPTASE-LIKE PROTEIN WITH RNA-DIRECTED DNA POLYMERASE DOMAIN"/>
    <property type="match status" value="1"/>
</dbReference>
<dbReference type="SUPFAM" id="SSF56672">
    <property type="entry name" value="DNA/RNA polymerases"/>
    <property type="match status" value="1"/>
</dbReference>